<evidence type="ECO:0000313" key="3">
    <source>
        <dbReference type="Proteomes" id="UP000663801"/>
    </source>
</evidence>
<gene>
    <name evidence="2" type="ORF">JL107_01030</name>
</gene>
<dbReference type="Pfam" id="PF13312">
    <property type="entry name" value="DUF4081"/>
    <property type="match status" value="1"/>
</dbReference>
<sequence length="278" mass="29635">MIRPAFSRVLGPAHTPAVSQVLTADPVASCLVSARFEQAGMNPHGLGGDFWGLGGGRDGLLFAGSTMVPLAGSPAAMRAFAAMAGRRKRGCATILGRAELVLPFWRDLEPRWGPARDVRADQPLLTCVTDPAVAADDGVEVVRPERFEEYYPAAVAMFTEEVGVDPRLGDGGRSYRARVTELIGAGRAYARFDGEHVLFKAEVGALSRHVAVIQGVWMHPAVRGQGLAAAALAAVVRSVQQDLNRLPSLYVNAHNTAARALYARIGFEQVGTFASVLF</sequence>
<dbReference type="PROSITE" id="PS51186">
    <property type="entry name" value="GNAT"/>
    <property type="match status" value="1"/>
</dbReference>
<accession>A0A938YKB6</accession>
<protein>
    <submittedName>
        <fullName evidence="2">GNAT family N-acetyltransferase</fullName>
    </submittedName>
</protein>
<dbReference type="InterPro" id="IPR000182">
    <property type="entry name" value="GNAT_dom"/>
</dbReference>
<dbReference type="InterPro" id="IPR016181">
    <property type="entry name" value="Acyl_CoA_acyltransferase"/>
</dbReference>
<keyword evidence="3" id="KW-1185">Reference proteome</keyword>
<dbReference type="InterPro" id="IPR025289">
    <property type="entry name" value="DUF4081"/>
</dbReference>
<organism evidence="2 3">
    <name type="scientific">Nakamurella flavida</name>
    <dbReference type="NCBI Taxonomy" id="363630"/>
    <lineage>
        <taxon>Bacteria</taxon>
        <taxon>Bacillati</taxon>
        <taxon>Actinomycetota</taxon>
        <taxon>Actinomycetes</taxon>
        <taxon>Nakamurellales</taxon>
        <taxon>Nakamurellaceae</taxon>
        <taxon>Nakamurella</taxon>
    </lineage>
</organism>
<name>A0A938YKB6_9ACTN</name>
<dbReference type="InterPro" id="IPR016794">
    <property type="entry name" value="UCP21603_acetyltransf"/>
</dbReference>
<evidence type="ECO:0000259" key="1">
    <source>
        <dbReference type="PROSITE" id="PS51186"/>
    </source>
</evidence>
<dbReference type="GO" id="GO:0016747">
    <property type="term" value="F:acyltransferase activity, transferring groups other than amino-acyl groups"/>
    <property type="evidence" value="ECO:0007669"/>
    <property type="project" value="InterPro"/>
</dbReference>
<evidence type="ECO:0000313" key="2">
    <source>
        <dbReference type="EMBL" id="MBM9475017.1"/>
    </source>
</evidence>
<reference evidence="2" key="1">
    <citation type="submission" date="2021-01" db="EMBL/GenBank/DDBJ databases">
        <title>KCTC 19127 draft genome.</title>
        <authorList>
            <person name="An D."/>
        </authorList>
    </citation>
    <scope>NUCLEOTIDE SEQUENCE</scope>
    <source>
        <strain evidence="2">KCTC 19127</strain>
    </source>
</reference>
<dbReference type="Gene3D" id="3.40.630.30">
    <property type="match status" value="1"/>
</dbReference>
<dbReference type="EMBL" id="JAERWL010000002">
    <property type="protein sequence ID" value="MBM9475017.1"/>
    <property type="molecule type" value="Genomic_DNA"/>
</dbReference>
<dbReference type="Pfam" id="PF00583">
    <property type="entry name" value="Acetyltransf_1"/>
    <property type="match status" value="1"/>
</dbReference>
<dbReference type="RefSeq" id="WP_205255172.1">
    <property type="nucleotide sequence ID" value="NZ_BAAAPV010000001.1"/>
</dbReference>
<dbReference type="PIRSF" id="PIRSF021603">
    <property type="entry name" value="UCP21603_acetyltransf"/>
    <property type="match status" value="1"/>
</dbReference>
<proteinExistence type="predicted"/>
<comment type="caution">
    <text evidence="2">The sequence shown here is derived from an EMBL/GenBank/DDBJ whole genome shotgun (WGS) entry which is preliminary data.</text>
</comment>
<dbReference type="SUPFAM" id="SSF55729">
    <property type="entry name" value="Acyl-CoA N-acyltransferases (Nat)"/>
    <property type="match status" value="1"/>
</dbReference>
<feature type="domain" description="N-acetyltransferase" evidence="1">
    <location>
        <begin position="137"/>
        <end position="278"/>
    </location>
</feature>
<dbReference type="AlphaFoldDB" id="A0A938YKB6"/>
<dbReference type="Proteomes" id="UP000663801">
    <property type="component" value="Unassembled WGS sequence"/>
</dbReference>